<keyword evidence="2" id="KW-0812">Transmembrane</keyword>
<sequence length="78" mass="9069">MFSGMRTAAFTASAGSGIAIVISLFVIGNLFMEVNEMYREVIAEMEEFKAMSNEAWKGMMDQPRRRWRWRRMPMRPTG</sequence>
<dbReference type="InterPro" id="IPR002486">
    <property type="entry name" value="Col_cuticle_N"/>
</dbReference>
<reference evidence="4" key="1">
    <citation type="submission" date="2023-06" db="EMBL/GenBank/DDBJ databases">
        <title>Genomic analysis of the entomopathogenic nematode Steinernema hermaphroditum.</title>
        <authorList>
            <person name="Schwarz E.M."/>
            <person name="Heppert J.K."/>
            <person name="Baniya A."/>
            <person name="Schwartz H.T."/>
            <person name="Tan C.-H."/>
            <person name="Antoshechkin I."/>
            <person name="Sternberg P.W."/>
            <person name="Goodrich-Blair H."/>
            <person name="Dillman A.R."/>
        </authorList>
    </citation>
    <scope>NUCLEOTIDE SEQUENCE</scope>
    <source>
        <strain evidence="4">PS9179</strain>
        <tissue evidence="4">Whole animal</tissue>
    </source>
</reference>
<evidence type="ECO:0000256" key="1">
    <source>
        <dbReference type="ARBA" id="ARBA00022737"/>
    </source>
</evidence>
<keyword evidence="5" id="KW-1185">Reference proteome</keyword>
<evidence type="ECO:0000313" key="5">
    <source>
        <dbReference type="Proteomes" id="UP001175271"/>
    </source>
</evidence>
<dbReference type="AlphaFoldDB" id="A0AA39H9F0"/>
<feature type="domain" description="Nematode cuticle collagen N-terminal" evidence="3">
    <location>
        <begin position="7"/>
        <end position="59"/>
    </location>
</feature>
<gene>
    <name evidence="4" type="ORF">QR680_015918</name>
</gene>
<dbReference type="Proteomes" id="UP001175271">
    <property type="component" value="Unassembled WGS sequence"/>
</dbReference>
<accession>A0AA39H9F0</accession>
<comment type="caution">
    <text evidence="4">The sequence shown here is derived from an EMBL/GenBank/DDBJ whole genome shotgun (WGS) entry which is preliminary data.</text>
</comment>
<evidence type="ECO:0000259" key="3">
    <source>
        <dbReference type="SMART" id="SM01088"/>
    </source>
</evidence>
<keyword evidence="2" id="KW-1133">Transmembrane helix</keyword>
<feature type="transmembrane region" description="Helical" evidence="2">
    <location>
        <begin position="12"/>
        <end position="32"/>
    </location>
</feature>
<keyword evidence="2" id="KW-0472">Membrane</keyword>
<name>A0AA39H9F0_9BILA</name>
<protein>
    <recommendedName>
        <fullName evidence="3">Nematode cuticle collagen N-terminal domain-containing protein</fullName>
    </recommendedName>
</protein>
<dbReference type="EMBL" id="JAUCMV010000004">
    <property type="protein sequence ID" value="KAK0401691.1"/>
    <property type="molecule type" value="Genomic_DNA"/>
</dbReference>
<keyword evidence="1" id="KW-0677">Repeat</keyword>
<proteinExistence type="predicted"/>
<organism evidence="4 5">
    <name type="scientific">Steinernema hermaphroditum</name>
    <dbReference type="NCBI Taxonomy" id="289476"/>
    <lineage>
        <taxon>Eukaryota</taxon>
        <taxon>Metazoa</taxon>
        <taxon>Ecdysozoa</taxon>
        <taxon>Nematoda</taxon>
        <taxon>Chromadorea</taxon>
        <taxon>Rhabditida</taxon>
        <taxon>Tylenchina</taxon>
        <taxon>Panagrolaimomorpha</taxon>
        <taxon>Strongyloidoidea</taxon>
        <taxon>Steinernematidae</taxon>
        <taxon>Steinernema</taxon>
    </lineage>
</organism>
<dbReference type="GO" id="GO:0042302">
    <property type="term" value="F:structural constituent of cuticle"/>
    <property type="evidence" value="ECO:0007669"/>
    <property type="project" value="InterPro"/>
</dbReference>
<evidence type="ECO:0000256" key="2">
    <source>
        <dbReference type="SAM" id="Phobius"/>
    </source>
</evidence>
<evidence type="ECO:0000313" key="4">
    <source>
        <dbReference type="EMBL" id="KAK0401691.1"/>
    </source>
</evidence>
<dbReference type="Pfam" id="PF01484">
    <property type="entry name" value="Col_cuticle_N"/>
    <property type="match status" value="1"/>
</dbReference>
<dbReference type="SMART" id="SM01088">
    <property type="entry name" value="Col_cuticle_N"/>
    <property type="match status" value="1"/>
</dbReference>